<reference evidence="1 2" key="1">
    <citation type="submission" date="2020-08" db="EMBL/GenBank/DDBJ databases">
        <title>Sequencing the genomes of 1000 actinobacteria strains.</title>
        <authorList>
            <person name="Klenk H.-P."/>
        </authorList>
    </citation>
    <scope>NUCLEOTIDE SEQUENCE [LARGE SCALE GENOMIC DNA]</scope>
    <source>
        <strain evidence="1 2">DSM 40129</strain>
    </source>
</reference>
<keyword evidence="2" id="KW-1185">Reference proteome</keyword>
<evidence type="ECO:0000313" key="1">
    <source>
        <dbReference type="EMBL" id="MBB5812588.1"/>
    </source>
</evidence>
<dbReference type="Proteomes" id="UP000579531">
    <property type="component" value="Unassembled WGS sequence"/>
</dbReference>
<name>A0AA89Q4U9_STRCU</name>
<dbReference type="AlphaFoldDB" id="A0AA89Q4U9"/>
<gene>
    <name evidence="1" type="ORF">HNR72_003616</name>
</gene>
<protein>
    <submittedName>
        <fullName evidence="1">Uncharacterized protein</fullName>
    </submittedName>
</protein>
<dbReference type="EMBL" id="JACHLX010000001">
    <property type="protein sequence ID" value="MBB5812588.1"/>
    <property type="molecule type" value="Genomic_DNA"/>
</dbReference>
<organism evidence="1 2">
    <name type="scientific">Streptomyces collinus</name>
    <dbReference type="NCBI Taxonomy" id="42684"/>
    <lineage>
        <taxon>Bacteria</taxon>
        <taxon>Bacillati</taxon>
        <taxon>Actinomycetota</taxon>
        <taxon>Actinomycetes</taxon>
        <taxon>Kitasatosporales</taxon>
        <taxon>Streptomycetaceae</taxon>
        <taxon>Streptomyces</taxon>
    </lineage>
</organism>
<dbReference type="RefSeq" id="WP_311241014.1">
    <property type="nucleotide sequence ID" value="NZ_BAABFE010000012.1"/>
</dbReference>
<sequence length="58" mass="6288">MIEGVLTVWLLHRIVRAWAGPFAAAAALQKAVQTGRLLPLITCGVWVGLAFQTKMLQA</sequence>
<dbReference type="GeneID" id="93840039"/>
<accession>A0AA89Q4U9</accession>
<comment type="caution">
    <text evidence="1">The sequence shown here is derived from an EMBL/GenBank/DDBJ whole genome shotgun (WGS) entry which is preliminary data.</text>
</comment>
<evidence type="ECO:0000313" key="2">
    <source>
        <dbReference type="Proteomes" id="UP000579531"/>
    </source>
</evidence>
<proteinExistence type="predicted"/>